<dbReference type="SMART" id="SM00934">
    <property type="entry name" value="OMPdecase"/>
    <property type="match status" value="1"/>
</dbReference>
<evidence type="ECO:0000256" key="1">
    <source>
        <dbReference type="ARBA" id="ARBA00002356"/>
    </source>
</evidence>
<feature type="active site" description="For OMPdecase activity" evidence="8">
    <location>
        <position position="57"/>
    </location>
</feature>
<feature type="binding site" evidence="7 9">
    <location>
        <position position="171"/>
    </location>
    <ligand>
        <name>substrate</name>
    </ligand>
</feature>
<evidence type="ECO:0000313" key="12">
    <source>
        <dbReference type="EMBL" id="PSC03359.1"/>
    </source>
</evidence>
<feature type="active site" description="For OMPdecase activity" evidence="8">
    <location>
        <position position="55"/>
    </location>
</feature>
<evidence type="ECO:0000256" key="5">
    <source>
        <dbReference type="ARBA" id="ARBA00023239"/>
    </source>
</evidence>
<evidence type="ECO:0000256" key="3">
    <source>
        <dbReference type="ARBA" id="ARBA00022793"/>
    </source>
</evidence>
<evidence type="ECO:0000256" key="2">
    <source>
        <dbReference type="ARBA" id="ARBA00004861"/>
    </source>
</evidence>
<feature type="active site" description="For OMPdecase activity" evidence="8">
    <location>
        <position position="60"/>
    </location>
</feature>
<feature type="binding site" evidence="7">
    <location>
        <begin position="55"/>
        <end position="64"/>
    </location>
    <ligand>
        <name>substrate</name>
    </ligand>
</feature>
<evidence type="ECO:0000256" key="8">
    <source>
        <dbReference type="PIRSR" id="PIRSR614732-1"/>
    </source>
</evidence>
<dbReference type="GO" id="GO:0006207">
    <property type="term" value="P:'de novo' pyrimidine nucleobase biosynthetic process"/>
    <property type="evidence" value="ECO:0007669"/>
    <property type="project" value="InterPro"/>
</dbReference>
<keyword evidence="5 7" id="KW-0456">Lyase</keyword>
<dbReference type="InterPro" id="IPR011060">
    <property type="entry name" value="RibuloseP-bd_barrel"/>
</dbReference>
<dbReference type="NCBIfam" id="NF001273">
    <property type="entry name" value="PRK00230.1"/>
    <property type="match status" value="1"/>
</dbReference>
<comment type="subunit">
    <text evidence="7">Homodimer.</text>
</comment>
<evidence type="ECO:0000313" key="13">
    <source>
        <dbReference type="Proteomes" id="UP000239772"/>
    </source>
</evidence>
<organism evidence="12 13">
    <name type="scientific">Alsobacter soli</name>
    <dbReference type="NCBI Taxonomy" id="2109933"/>
    <lineage>
        <taxon>Bacteria</taxon>
        <taxon>Pseudomonadati</taxon>
        <taxon>Pseudomonadota</taxon>
        <taxon>Alphaproteobacteria</taxon>
        <taxon>Hyphomicrobiales</taxon>
        <taxon>Alsobacteraceae</taxon>
        <taxon>Alsobacter</taxon>
    </lineage>
</organism>
<comment type="catalytic activity">
    <reaction evidence="6 7 10">
        <text>orotidine 5'-phosphate + H(+) = UMP + CO2</text>
        <dbReference type="Rhea" id="RHEA:11596"/>
        <dbReference type="ChEBI" id="CHEBI:15378"/>
        <dbReference type="ChEBI" id="CHEBI:16526"/>
        <dbReference type="ChEBI" id="CHEBI:57538"/>
        <dbReference type="ChEBI" id="CHEBI:57865"/>
        <dbReference type="EC" id="4.1.1.23"/>
    </reaction>
</comment>
<dbReference type="CDD" id="cd04725">
    <property type="entry name" value="OMP_decarboxylase_like"/>
    <property type="match status" value="1"/>
</dbReference>
<dbReference type="InterPro" id="IPR013785">
    <property type="entry name" value="Aldolase_TIM"/>
</dbReference>
<dbReference type="InterPro" id="IPR018089">
    <property type="entry name" value="OMPdecase_AS"/>
</dbReference>
<dbReference type="PANTHER" id="PTHR32119">
    <property type="entry name" value="OROTIDINE 5'-PHOSPHATE DECARBOXYLASE"/>
    <property type="match status" value="1"/>
</dbReference>
<evidence type="ECO:0000259" key="11">
    <source>
        <dbReference type="SMART" id="SM00934"/>
    </source>
</evidence>
<accession>A0A2T1HPA7</accession>
<dbReference type="AlphaFoldDB" id="A0A2T1HPA7"/>
<evidence type="ECO:0000256" key="7">
    <source>
        <dbReference type="HAMAP-Rule" id="MF_01200"/>
    </source>
</evidence>
<feature type="domain" description="Orotidine 5'-phosphate decarboxylase" evidence="11">
    <location>
        <begin position="1"/>
        <end position="216"/>
    </location>
</feature>
<evidence type="ECO:0000256" key="10">
    <source>
        <dbReference type="RuleBase" id="RU000512"/>
    </source>
</evidence>
<dbReference type="Gene3D" id="3.20.20.70">
    <property type="entry name" value="Aldolase class I"/>
    <property type="match status" value="1"/>
</dbReference>
<name>A0A2T1HPA7_9HYPH</name>
<feature type="binding site" evidence="7 9">
    <location>
        <position position="110"/>
    </location>
    <ligand>
        <name>substrate</name>
    </ligand>
</feature>
<keyword evidence="4 7" id="KW-0665">Pyrimidine biosynthesis</keyword>
<dbReference type="GO" id="GO:0005829">
    <property type="term" value="C:cytosol"/>
    <property type="evidence" value="ECO:0007669"/>
    <property type="project" value="TreeGrafter"/>
</dbReference>
<dbReference type="SUPFAM" id="SSF51366">
    <property type="entry name" value="Ribulose-phoshate binding barrel"/>
    <property type="match status" value="1"/>
</dbReference>
<dbReference type="HAMAP" id="MF_01200_B">
    <property type="entry name" value="OMPdecase_type1_B"/>
    <property type="match status" value="1"/>
</dbReference>
<feature type="binding site" evidence="7 9">
    <location>
        <position position="201"/>
    </location>
    <ligand>
        <name>substrate</name>
    </ligand>
</feature>
<keyword evidence="13" id="KW-1185">Reference proteome</keyword>
<feature type="binding site" evidence="7 9">
    <location>
        <position position="6"/>
    </location>
    <ligand>
        <name>substrate</name>
    </ligand>
</feature>
<dbReference type="PROSITE" id="PS00156">
    <property type="entry name" value="OMPDECASE"/>
    <property type="match status" value="1"/>
</dbReference>
<keyword evidence="3 7" id="KW-0210">Decarboxylase</keyword>
<comment type="pathway">
    <text evidence="2 7 10">Pyrimidine metabolism; UMP biosynthesis via de novo pathway; UMP from orotate: step 2/2.</text>
</comment>
<dbReference type="OrthoDB" id="9806203at2"/>
<dbReference type="InterPro" id="IPR001754">
    <property type="entry name" value="OMPdeCOase_dom"/>
</dbReference>
<feature type="binding site" evidence="7 9">
    <location>
        <position position="28"/>
    </location>
    <ligand>
        <name>substrate</name>
    </ligand>
</feature>
<gene>
    <name evidence="7" type="primary">pyrF</name>
    <name evidence="12" type="ORF">SLNSH_19385</name>
</gene>
<reference evidence="13" key="1">
    <citation type="submission" date="2018-03" db="EMBL/GenBank/DDBJ databases">
        <authorList>
            <person name="Sun L."/>
            <person name="Liu H."/>
            <person name="Chen W."/>
            <person name="Huang K."/>
            <person name="Liu W."/>
            <person name="Gao X."/>
        </authorList>
    </citation>
    <scope>NUCLEOTIDE SEQUENCE [LARGE SCALE GENOMIC DNA]</scope>
    <source>
        <strain evidence="13">SH9</strain>
    </source>
</reference>
<protein>
    <recommendedName>
        <fullName evidence="7">Orotidine 5'-phosphate decarboxylase</fullName>
        <ecNumber evidence="7">4.1.1.23</ecNumber>
    </recommendedName>
    <alternativeName>
        <fullName evidence="7">OMP decarboxylase</fullName>
        <shortName evidence="7">OMPDCase</shortName>
        <shortName evidence="7">OMPdecase</shortName>
    </alternativeName>
</protein>
<dbReference type="EMBL" id="PVZS01000027">
    <property type="protein sequence ID" value="PSC03359.1"/>
    <property type="molecule type" value="Genomic_DNA"/>
</dbReference>
<dbReference type="InterPro" id="IPR014732">
    <property type="entry name" value="OMPdecase"/>
</dbReference>
<dbReference type="Pfam" id="PF00215">
    <property type="entry name" value="OMPdecase"/>
    <property type="match status" value="1"/>
</dbReference>
<dbReference type="UniPathway" id="UPA00070">
    <property type="reaction ID" value="UER00120"/>
</dbReference>
<feature type="binding site" evidence="7 9">
    <location>
        <position position="200"/>
    </location>
    <ligand>
        <name>substrate</name>
    </ligand>
</feature>
<proteinExistence type="inferred from homology"/>
<comment type="caution">
    <text evidence="12">The sequence shown here is derived from an EMBL/GenBank/DDBJ whole genome shotgun (WGS) entry which is preliminary data.</text>
</comment>
<evidence type="ECO:0000256" key="9">
    <source>
        <dbReference type="PIRSR" id="PIRSR614732-2"/>
    </source>
</evidence>
<dbReference type="EC" id="4.1.1.23" evidence="7"/>
<dbReference type="InterPro" id="IPR047596">
    <property type="entry name" value="OMPdecase_bac"/>
</dbReference>
<comment type="function">
    <text evidence="1 7">Catalyzes the decarboxylation of orotidine 5'-monophosphate (OMP) to uridine 5'-monophosphate (UMP).</text>
</comment>
<dbReference type="Proteomes" id="UP000239772">
    <property type="component" value="Unassembled WGS sequence"/>
</dbReference>
<evidence type="ECO:0000256" key="6">
    <source>
        <dbReference type="ARBA" id="ARBA00049157"/>
    </source>
</evidence>
<evidence type="ECO:0000256" key="4">
    <source>
        <dbReference type="ARBA" id="ARBA00022975"/>
    </source>
</evidence>
<comment type="similarity">
    <text evidence="7">Belongs to the OMP decarboxylase family. Type 1 subfamily.</text>
</comment>
<dbReference type="PANTHER" id="PTHR32119:SF2">
    <property type="entry name" value="OROTIDINE 5'-PHOSPHATE DECARBOXYLASE"/>
    <property type="match status" value="1"/>
</dbReference>
<sequence length="224" mass="22910">MIVALDLPSVADAEAMTARLGEAVSFYKVGLELMYAGGLDFARRLIGEGKKVFLDLKFHDIPNTVSRATEQVARLGAAYLTVHAYPQTMRAAVAASQGSGLKLLAVTVMTSYDDADIAEAGYAGTVKDLVARRARQAQEAGVAGLILSPEEVAAARALLGPGMDLVTPGIRPAGAALGDQKRAATPASAIQAGATALVIGRPVTQASDPRAAAEAIAAEIAGAL</sequence>
<dbReference type="GO" id="GO:0004590">
    <property type="term" value="F:orotidine-5'-phosphate decarboxylase activity"/>
    <property type="evidence" value="ECO:0007669"/>
    <property type="project" value="UniProtKB-UniRule"/>
</dbReference>
<dbReference type="NCBIfam" id="TIGR01740">
    <property type="entry name" value="pyrF"/>
    <property type="match status" value="1"/>
</dbReference>
<feature type="binding site" evidence="7 9">
    <location>
        <position position="180"/>
    </location>
    <ligand>
        <name>substrate</name>
    </ligand>
</feature>
<dbReference type="GO" id="GO:0044205">
    <property type="term" value="P:'de novo' UMP biosynthetic process"/>
    <property type="evidence" value="ECO:0007669"/>
    <property type="project" value="UniProtKB-UniRule"/>
</dbReference>
<feature type="active site" description="Proton donor" evidence="7">
    <location>
        <position position="57"/>
    </location>
</feature>